<sequence length="96" mass="11109">MLIKRDVSFKVGEWVFLKLRPHRQQTVARRINQKLASRFFGPYPILEKKAVGNYTTEPELPVGLETEDEDLDEPESLLASREIREGDLLVKQWGGQ</sequence>
<proteinExistence type="predicted"/>
<reference evidence="1" key="1">
    <citation type="submission" date="2023-10" db="EMBL/GenBank/DDBJ databases">
        <authorList>
            <person name="Rodriguez Cubillos JULIANA M."/>
            <person name="De Vega J."/>
        </authorList>
    </citation>
    <scope>NUCLEOTIDE SEQUENCE</scope>
</reference>
<accession>A0ACB0JVC4</accession>
<evidence type="ECO:0000313" key="1">
    <source>
        <dbReference type="EMBL" id="CAJ2648246.1"/>
    </source>
</evidence>
<dbReference type="Proteomes" id="UP001177021">
    <property type="component" value="Unassembled WGS sequence"/>
</dbReference>
<organism evidence="1 2">
    <name type="scientific">Trifolium pratense</name>
    <name type="common">Red clover</name>
    <dbReference type="NCBI Taxonomy" id="57577"/>
    <lineage>
        <taxon>Eukaryota</taxon>
        <taxon>Viridiplantae</taxon>
        <taxon>Streptophyta</taxon>
        <taxon>Embryophyta</taxon>
        <taxon>Tracheophyta</taxon>
        <taxon>Spermatophyta</taxon>
        <taxon>Magnoliopsida</taxon>
        <taxon>eudicotyledons</taxon>
        <taxon>Gunneridae</taxon>
        <taxon>Pentapetalae</taxon>
        <taxon>rosids</taxon>
        <taxon>fabids</taxon>
        <taxon>Fabales</taxon>
        <taxon>Fabaceae</taxon>
        <taxon>Papilionoideae</taxon>
        <taxon>50 kb inversion clade</taxon>
        <taxon>NPAAA clade</taxon>
        <taxon>Hologalegina</taxon>
        <taxon>IRL clade</taxon>
        <taxon>Trifolieae</taxon>
        <taxon>Trifolium</taxon>
    </lineage>
</organism>
<protein>
    <submittedName>
        <fullName evidence="1">Uncharacterized protein</fullName>
    </submittedName>
</protein>
<dbReference type="EMBL" id="CASHSV030000109">
    <property type="protein sequence ID" value="CAJ2648246.1"/>
    <property type="molecule type" value="Genomic_DNA"/>
</dbReference>
<gene>
    <name evidence="1" type="ORF">MILVUS5_LOCUS16625</name>
</gene>
<keyword evidence="2" id="KW-1185">Reference proteome</keyword>
<evidence type="ECO:0000313" key="2">
    <source>
        <dbReference type="Proteomes" id="UP001177021"/>
    </source>
</evidence>
<name>A0ACB0JVC4_TRIPR</name>
<comment type="caution">
    <text evidence="1">The sequence shown here is derived from an EMBL/GenBank/DDBJ whole genome shotgun (WGS) entry which is preliminary data.</text>
</comment>